<feature type="transmembrane region" description="Helical" evidence="1">
    <location>
        <begin position="289"/>
        <end position="311"/>
    </location>
</feature>
<organism evidence="2">
    <name type="scientific">marine sediment metagenome</name>
    <dbReference type="NCBI Taxonomy" id="412755"/>
    <lineage>
        <taxon>unclassified sequences</taxon>
        <taxon>metagenomes</taxon>
        <taxon>ecological metagenomes</taxon>
    </lineage>
</organism>
<sequence>MVNIKKKRKLKLTVLVIFGIFIINYELYPLVSSNSHYTLPLEKGSQIYEVIYYDEEAWKDTINVTSNPTDWFGGESDMIGAKSKATLLGVHGGGSSTLGMFGRLFFSWFEVNRSILWQYGYYQSYIDNNYPNIYNQWRPFLALWPFGTEPFDNYSNYFLSQHSLFREPLDFQSILYDYNDFAAVVNNDTAFQAINFSMPILSGDDFLWRFILDRYMMVNPINNYLTEVINTLECDNVSVNENKISFMRFGEKAYIMEFTYNSRGLLDNVIVKNNDNKLIYKITSSNLKFVVYIIIGISLGAIFGLIGFSFYRKRRLNSLLKSDRS</sequence>
<dbReference type="EMBL" id="LAZR01024191">
    <property type="protein sequence ID" value="KKL75983.1"/>
    <property type="molecule type" value="Genomic_DNA"/>
</dbReference>
<evidence type="ECO:0000256" key="1">
    <source>
        <dbReference type="SAM" id="Phobius"/>
    </source>
</evidence>
<proteinExistence type="predicted"/>
<gene>
    <name evidence="2" type="ORF">LCGC14_2049450</name>
</gene>
<evidence type="ECO:0000313" key="2">
    <source>
        <dbReference type="EMBL" id="KKL75983.1"/>
    </source>
</evidence>
<keyword evidence="1" id="KW-0812">Transmembrane</keyword>
<name>A0A0F9EPE3_9ZZZZ</name>
<dbReference type="AlphaFoldDB" id="A0A0F9EPE3"/>
<reference evidence="2" key="1">
    <citation type="journal article" date="2015" name="Nature">
        <title>Complex archaea that bridge the gap between prokaryotes and eukaryotes.</title>
        <authorList>
            <person name="Spang A."/>
            <person name="Saw J.H."/>
            <person name="Jorgensen S.L."/>
            <person name="Zaremba-Niedzwiedzka K."/>
            <person name="Martijn J."/>
            <person name="Lind A.E."/>
            <person name="van Eijk R."/>
            <person name="Schleper C."/>
            <person name="Guy L."/>
            <person name="Ettema T.J."/>
        </authorList>
    </citation>
    <scope>NUCLEOTIDE SEQUENCE</scope>
</reference>
<protein>
    <submittedName>
        <fullName evidence="2">Uncharacterized protein</fullName>
    </submittedName>
</protein>
<keyword evidence="1" id="KW-0472">Membrane</keyword>
<keyword evidence="1" id="KW-1133">Transmembrane helix</keyword>
<feature type="transmembrane region" description="Helical" evidence="1">
    <location>
        <begin position="12"/>
        <end position="31"/>
    </location>
</feature>
<comment type="caution">
    <text evidence="2">The sequence shown here is derived from an EMBL/GenBank/DDBJ whole genome shotgun (WGS) entry which is preliminary data.</text>
</comment>
<accession>A0A0F9EPE3</accession>